<dbReference type="InterPro" id="IPR052949">
    <property type="entry name" value="PA_immunity-related"/>
</dbReference>
<name>A0A367CHI0_9ENTE</name>
<dbReference type="PANTHER" id="PTHR42999:SF1">
    <property type="entry name" value="PENTAPEPTIDE REPEAT-CONTAINING PROTEIN"/>
    <property type="match status" value="1"/>
</dbReference>
<dbReference type="Proteomes" id="UP000252797">
    <property type="component" value="Unassembled WGS sequence"/>
</dbReference>
<dbReference type="PANTHER" id="PTHR42999">
    <property type="entry name" value="ANTIBIOTIC RESISTANCE PROTEIN MCBG"/>
    <property type="match status" value="1"/>
</dbReference>
<gene>
    <name evidence="1" type="ORF">EA71_01858</name>
</gene>
<reference evidence="1 2" key="1">
    <citation type="submission" date="2015-06" db="EMBL/GenBank/DDBJ databases">
        <title>The Genome Sequence of Enterococcus durans 4EA1.</title>
        <authorList>
            <consortium name="The Broad Institute Genomics Platform"/>
            <consortium name="The Broad Institute Genome Sequencing Center for Infectious Disease"/>
            <person name="Earl A.M."/>
            <person name="Van Tyne D."/>
            <person name="Lebreton F."/>
            <person name="Saavedra J.T."/>
            <person name="Gilmore M.S."/>
            <person name="Manson Mcguire A."/>
            <person name="Clock S."/>
            <person name="Crupain M."/>
            <person name="Rangan U."/>
            <person name="Young S."/>
            <person name="Abouelleil A."/>
            <person name="Cao P."/>
            <person name="Chapman S.B."/>
            <person name="Griggs A."/>
            <person name="Priest M."/>
            <person name="Shea T."/>
            <person name="Wortman J."/>
            <person name="Nusbaum C."/>
            <person name="Birren B."/>
        </authorList>
    </citation>
    <scope>NUCLEOTIDE SEQUENCE [LARGE SCALE GENOMIC DNA]</scope>
    <source>
        <strain evidence="1 2">4EA1</strain>
    </source>
</reference>
<comment type="caution">
    <text evidence="1">The sequence shown here is derived from an EMBL/GenBank/DDBJ whole genome shotgun (WGS) entry which is preliminary data.</text>
</comment>
<dbReference type="RefSeq" id="WP_113845947.1">
    <property type="nucleotide sequence ID" value="NZ_LEPB01000004.1"/>
</dbReference>
<dbReference type="Pfam" id="PF13599">
    <property type="entry name" value="Pentapeptide_4"/>
    <property type="match status" value="1"/>
</dbReference>
<dbReference type="EMBL" id="LEPB01000004">
    <property type="protein sequence ID" value="RCA11103.1"/>
    <property type="molecule type" value="Genomic_DNA"/>
</dbReference>
<evidence type="ECO:0000313" key="2">
    <source>
        <dbReference type="Proteomes" id="UP000252797"/>
    </source>
</evidence>
<sequence length="211" mass="24351">MKIIPPKITAQLESKRFSDIFYEEDPILEMCTVSGSEFMDSFLERPRFYHMEFDHCLFTNTDFSQLEVVDVRFKNCDFSNADLSKASIHRVEFINCKLLGTSLPESAIHHVTFQDCILNLATFGFSKLENIRFVHSQLQGTDFYQCKFKHFAFDTCDLNEANFEQTPLNGVDLSTSYFETLTVSMDDLKGCQVSTYQALRFSTLMGLIIKE</sequence>
<evidence type="ECO:0008006" key="3">
    <source>
        <dbReference type="Google" id="ProtNLM"/>
    </source>
</evidence>
<protein>
    <recommendedName>
        <fullName evidence="3">Pentapeptide repeat-containing protein</fullName>
    </recommendedName>
</protein>
<dbReference type="Gene3D" id="2.160.20.80">
    <property type="entry name" value="E3 ubiquitin-protein ligase SopA"/>
    <property type="match status" value="1"/>
</dbReference>
<accession>A0A367CHI0</accession>
<proteinExistence type="predicted"/>
<dbReference type="SUPFAM" id="SSF141571">
    <property type="entry name" value="Pentapeptide repeat-like"/>
    <property type="match status" value="1"/>
</dbReference>
<evidence type="ECO:0000313" key="1">
    <source>
        <dbReference type="EMBL" id="RCA11103.1"/>
    </source>
</evidence>
<dbReference type="AlphaFoldDB" id="A0A367CHI0"/>
<dbReference type="InterPro" id="IPR001646">
    <property type="entry name" value="5peptide_repeat"/>
</dbReference>
<organism evidence="1 2">
    <name type="scientific">Enterococcus durans</name>
    <dbReference type="NCBI Taxonomy" id="53345"/>
    <lineage>
        <taxon>Bacteria</taxon>
        <taxon>Bacillati</taxon>
        <taxon>Bacillota</taxon>
        <taxon>Bacilli</taxon>
        <taxon>Lactobacillales</taxon>
        <taxon>Enterococcaceae</taxon>
        <taxon>Enterococcus</taxon>
    </lineage>
</organism>